<evidence type="ECO:0000313" key="5">
    <source>
        <dbReference type="Proteomes" id="UP001141806"/>
    </source>
</evidence>
<dbReference type="AlphaFoldDB" id="A0A9Q0GMG4"/>
<comment type="catalytic activity">
    <reaction evidence="2">
        <text>S-ubiquitinyl-[E2 ubiquitin-conjugating enzyme]-L-cysteine + [acceptor protein]-L-lysine = [E2 ubiquitin-conjugating enzyme]-L-cysteine + N(6)-ubiquitinyl-[acceptor protein]-L-lysine.</text>
        <dbReference type="EC" id="2.3.2.27"/>
    </reaction>
</comment>
<dbReference type="EC" id="2.3.2.27" evidence="2"/>
<comment type="caution">
    <text evidence="4">The sequence shown here is derived from an EMBL/GenBank/DDBJ whole genome shotgun (WGS) entry which is preliminary data.</text>
</comment>
<dbReference type="SUPFAM" id="SSF48371">
    <property type="entry name" value="ARM repeat"/>
    <property type="match status" value="1"/>
</dbReference>
<evidence type="ECO:0000256" key="2">
    <source>
        <dbReference type="RuleBase" id="RU369093"/>
    </source>
</evidence>
<organism evidence="4 5">
    <name type="scientific">Protea cynaroides</name>
    <dbReference type="NCBI Taxonomy" id="273540"/>
    <lineage>
        <taxon>Eukaryota</taxon>
        <taxon>Viridiplantae</taxon>
        <taxon>Streptophyta</taxon>
        <taxon>Embryophyta</taxon>
        <taxon>Tracheophyta</taxon>
        <taxon>Spermatophyta</taxon>
        <taxon>Magnoliopsida</taxon>
        <taxon>Proteales</taxon>
        <taxon>Proteaceae</taxon>
        <taxon>Protea</taxon>
    </lineage>
</organism>
<dbReference type="Proteomes" id="UP001141806">
    <property type="component" value="Unassembled WGS sequence"/>
</dbReference>
<name>A0A9Q0GMG4_9MAGN</name>
<protein>
    <recommendedName>
        <fullName evidence="2 3">U-box domain-containing protein</fullName>
        <ecNumber evidence="2">2.3.2.27</ecNumber>
    </recommendedName>
    <alternativeName>
        <fullName evidence="2">RING-type E3 ubiquitin transferase PUB</fullName>
    </alternativeName>
</protein>
<reference evidence="4" key="1">
    <citation type="journal article" date="2023" name="Plant J.">
        <title>The genome of the king protea, Protea cynaroides.</title>
        <authorList>
            <person name="Chang J."/>
            <person name="Duong T.A."/>
            <person name="Schoeman C."/>
            <person name="Ma X."/>
            <person name="Roodt D."/>
            <person name="Barker N."/>
            <person name="Li Z."/>
            <person name="Van de Peer Y."/>
            <person name="Mizrachi E."/>
        </authorList>
    </citation>
    <scope>NUCLEOTIDE SEQUENCE</scope>
    <source>
        <tissue evidence="4">Young leaves</tissue>
    </source>
</reference>
<evidence type="ECO:0000256" key="1">
    <source>
        <dbReference type="ARBA" id="ARBA00022786"/>
    </source>
</evidence>
<dbReference type="PANTHER" id="PTHR22849">
    <property type="entry name" value="WDSAM1 PROTEIN"/>
    <property type="match status" value="1"/>
</dbReference>
<dbReference type="InterPro" id="IPR045185">
    <property type="entry name" value="PUB22/23/24-like"/>
</dbReference>
<dbReference type="Pfam" id="PF25598">
    <property type="entry name" value="ARM_PUB"/>
    <property type="match status" value="1"/>
</dbReference>
<keyword evidence="1 2" id="KW-0833">Ubl conjugation pathway</keyword>
<sequence length="263" mass="28886">MCHRFDPDHIKTIDPDLSLATLKHNLESQQATLATKLETLEKIKTVSEEQSGSESLGTSKIKTSLCCLIEAIATSLETKEFCEMLGQNQGFLQELIGLLHLNSGASDAGIKAISALCCSELNQESFIAEGLIDGLVMYISSINRGQTVKALATLELLLSLENGREAVINNTIVIHVLVKMVFRVSNHEVSESAVSLLLIICYESLKAREKAISARVLTQLLLLLQSQCSFRAKNKARLLLKLLRSVWAEDPTVCKLQYGLVDT</sequence>
<feature type="domain" description="U-box" evidence="3">
    <location>
        <begin position="59"/>
        <end position="256"/>
    </location>
</feature>
<dbReference type="InterPro" id="IPR011989">
    <property type="entry name" value="ARM-like"/>
</dbReference>
<accession>A0A9Q0GMG4</accession>
<dbReference type="InterPro" id="IPR016024">
    <property type="entry name" value="ARM-type_fold"/>
</dbReference>
<comment type="pathway">
    <text evidence="2">Protein modification; protein ubiquitination.</text>
</comment>
<evidence type="ECO:0000259" key="3">
    <source>
        <dbReference type="Pfam" id="PF25598"/>
    </source>
</evidence>
<dbReference type="InterPro" id="IPR058678">
    <property type="entry name" value="ARM_PUB"/>
</dbReference>
<dbReference type="GO" id="GO:0061630">
    <property type="term" value="F:ubiquitin protein ligase activity"/>
    <property type="evidence" value="ECO:0007669"/>
    <property type="project" value="UniProtKB-UniRule"/>
</dbReference>
<dbReference type="OrthoDB" id="10064100at2759"/>
<dbReference type="PANTHER" id="PTHR22849:SF103">
    <property type="entry name" value="U-BOX DOMAIN-CONTAINING PROTEIN"/>
    <property type="match status" value="1"/>
</dbReference>
<gene>
    <name evidence="4" type="ORF">NE237_026947</name>
</gene>
<dbReference type="GO" id="GO:0016567">
    <property type="term" value="P:protein ubiquitination"/>
    <property type="evidence" value="ECO:0007669"/>
    <property type="project" value="UniProtKB-UniRule"/>
</dbReference>
<keyword evidence="2" id="KW-0808">Transferase</keyword>
<keyword evidence="5" id="KW-1185">Reference proteome</keyword>
<proteinExistence type="predicted"/>
<comment type="function">
    <text evidence="2">Functions as an E3 ubiquitin ligase.</text>
</comment>
<evidence type="ECO:0000313" key="4">
    <source>
        <dbReference type="EMBL" id="KAJ4950115.1"/>
    </source>
</evidence>
<dbReference type="EMBL" id="JAMYWD010000012">
    <property type="protein sequence ID" value="KAJ4950115.1"/>
    <property type="molecule type" value="Genomic_DNA"/>
</dbReference>
<dbReference type="Gene3D" id="1.25.10.10">
    <property type="entry name" value="Leucine-rich Repeat Variant"/>
    <property type="match status" value="1"/>
</dbReference>